<protein>
    <submittedName>
        <fullName evidence="2">Uncharacterized protein</fullName>
    </submittedName>
</protein>
<sequence>MVKYVVYIKNDVSKVISKAIPKMSVTHSVTQEMKQQGFRKHFVEVEAENEKEAINKLNEHNNGYLNSLGEFSGSIVIIASIVIVMALIYWFV</sequence>
<comment type="caution">
    <text evidence="2">The sequence shown here is derived from an EMBL/GenBank/DDBJ whole genome shotgun (WGS) entry which is preliminary data.</text>
</comment>
<dbReference type="PATRIC" id="fig|1354253.4.peg.4764"/>
<evidence type="ECO:0000313" key="3">
    <source>
        <dbReference type="Proteomes" id="UP000078504"/>
    </source>
</evidence>
<keyword evidence="1" id="KW-1133">Transmembrane helix</keyword>
<keyword evidence="1" id="KW-0472">Membrane</keyword>
<dbReference type="Proteomes" id="UP000078504">
    <property type="component" value="Unassembled WGS sequence"/>
</dbReference>
<keyword evidence="1" id="KW-0812">Transmembrane</keyword>
<accession>A0A1B7HL97</accession>
<gene>
    <name evidence="2" type="ORF">M977_04621</name>
</gene>
<evidence type="ECO:0000313" key="2">
    <source>
        <dbReference type="EMBL" id="OAT16409.1"/>
    </source>
</evidence>
<name>A0A1B7HL97_9ENTR</name>
<feature type="transmembrane region" description="Helical" evidence="1">
    <location>
        <begin position="71"/>
        <end position="91"/>
    </location>
</feature>
<evidence type="ECO:0000256" key="1">
    <source>
        <dbReference type="SAM" id="Phobius"/>
    </source>
</evidence>
<dbReference type="EMBL" id="LXEP01000055">
    <property type="protein sequence ID" value="OAT16409.1"/>
    <property type="molecule type" value="Genomic_DNA"/>
</dbReference>
<dbReference type="AlphaFoldDB" id="A0A1B7HL97"/>
<proteinExistence type="predicted"/>
<reference evidence="2 3" key="1">
    <citation type="submission" date="2016-04" db="EMBL/GenBank/DDBJ databases">
        <title>ATOL: Assembling a taxonomically balanced genome-scale reconstruction of the evolutionary history of the Enterobacteriaceae.</title>
        <authorList>
            <person name="Plunkett G.III."/>
            <person name="Neeno-Eckwall E.C."/>
            <person name="Glasner J.D."/>
            <person name="Perna N.T."/>
        </authorList>
    </citation>
    <scope>NUCLEOTIDE SEQUENCE [LARGE SCALE GENOMIC DNA]</scope>
    <source>
        <strain evidence="2 3">ATCC 51604</strain>
    </source>
</reference>
<organism evidence="2 3">
    <name type="scientific">Buttiauxella gaviniae ATCC 51604</name>
    <dbReference type="NCBI Taxonomy" id="1354253"/>
    <lineage>
        <taxon>Bacteria</taxon>
        <taxon>Pseudomonadati</taxon>
        <taxon>Pseudomonadota</taxon>
        <taxon>Gammaproteobacteria</taxon>
        <taxon>Enterobacterales</taxon>
        <taxon>Enterobacteriaceae</taxon>
        <taxon>Buttiauxella</taxon>
    </lineage>
</organism>